<dbReference type="HAMAP" id="MF_00182">
    <property type="entry name" value="Formyl_trans"/>
    <property type="match status" value="1"/>
</dbReference>
<dbReference type="NCBIfam" id="TIGR00460">
    <property type="entry name" value="fmt"/>
    <property type="match status" value="1"/>
</dbReference>
<proteinExistence type="inferred from homology"/>
<dbReference type="PATRIC" id="fig|520767.4.peg.1093"/>
<feature type="binding site" evidence="5">
    <location>
        <begin position="109"/>
        <end position="112"/>
    </location>
    <ligand>
        <name>(6S)-5,6,7,8-tetrahydrofolate</name>
        <dbReference type="ChEBI" id="CHEBI:57453"/>
    </ligand>
</feature>
<feature type="domain" description="Formyl transferase C-terminal" evidence="7">
    <location>
        <begin position="204"/>
        <end position="300"/>
    </location>
</feature>
<evidence type="ECO:0000259" key="6">
    <source>
        <dbReference type="Pfam" id="PF00551"/>
    </source>
</evidence>
<comment type="function">
    <text evidence="5">Attaches a formyl group to the free amino group of methionyl-tRNA(fMet). The formyl group appears to play a dual role in the initiator identity of N-formylmethionyl-tRNA by promoting its recognition by IF2 and preventing the misappropriation of this tRNA by the elongation apparatus.</text>
</comment>
<dbReference type="InterPro" id="IPR002376">
    <property type="entry name" value="Formyl_transf_N"/>
</dbReference>
<dbReference type="InterPro" id="IPR044135">
    <property type="entry name" value="Met-tRNA-FMT_C"/>
</dbReference>
<feature type="domain" description="Formyl transferase N-terminal" evidence="6">
    <location>
        <begin position="1"/>
        <end position="178"/>
    </location>
</feature>
<dbReference type="SUPFAM" id="SSF53328">
    <property type="entry name" value="Formyltransferase"/>
    <property type="match status" value="1"/>
</dbReference>
<evidence type="ECO:0000256" key="1">
    <source>
        <dbReference type="ARBA" id="ARBA00010699"/>
    </source>
</evidence>
<keyword evidence="3 5" id="KW-0808">Transferase</keyword>
<dbReference type="FunFam" id="3.40.50.12230:FF:000001">
    <property type="entry name" value="Methionyl-tRNA formyltransferase"/>
    <property type="match status" value="1"/>
</dbReference>
<dbReference type="Pfam" id="PF00551">
    <property type="entry name" value="Formyl_trans_N"/>
    <property type="match status" value="1"/>
</dbReference>
<dbReference type="InterPro" id="IPR041711">
    <property type="entry name" value="Met-tRNA-FMT_N"/>
</dbReference>
<dbReference type="Gene3D" id="3.40.50.12230">
    <property type="match status" value="1"/>
</dbReference>
<dbReference type="Pfam" id="PF02911">
    <property type="entry name" value="Formyl_trans_C"/>
    <property type="match status" value="1"/>
</dbReference>
<comment type="catalytic activity">
    <reaction evidence="5">
        <text>L-methionyl-tRNA(fMet) + (6R)-10-formyltetrahydrofolate = N-formyl-L-methionyl-tRNA(fMet) + (6S)-5,6,7,8-tetrahydrofolate + H(+)</text>
        <dbReference type="Rhea" id="RHEA:24380"/>
        <dbReference type="Rhea" id="RHEA-COMP:9952"/>
        <dbReference type="Rhea" id="RHEA-COMP:9953"/>
        <dbReference type="ChEBI" id="CHEBI:15378"/>
        <dbReference type="ChEBI" id="CHEBI:57453"/>
        <dbReference type="ChEBI" id="CHEBI:78530"/>
        <dbReference type="ChEBI" id="CHEBI:78844"/>
        <dbReference type="ChEBI" id="CHEBI:195366"/>
        <dbReference type="EC" id="2.1.2.9"/>
    </reaction>
</comment>
<protein>
    <recommendedName>
        <fullName evidence="2 5">Methionyl-tRNA formyltransferase</fullName>
        <ecNumber evidence="2 5">2.1.2.9</ecNumber>
    </recommendedName>
</protein>
<accession>A0A162MMY0</accession>
<dbReference type="SUPFAM" id="SSF50486">
    <property type="entry name" value="FMT C-terminal domain-like"/>
    <property type="match status" value="1"/>
</dbReference>
<dbReference type="EMBL" id="LOHZ01000025">
    <property type="protein sequence ID" value="KYO66750.1"/>
    <property type="molecule type" value="Genomic_DNA"/>
</dbReference>
<evidence type="ECO:0000313" key="9">
    <source>
        <dbReference type="Proteomes" id="UP000075737"/>
    </source>
</evidence>
<sequence length="310" mass="35062">MKIIFMGTPQFAVPSLNVLLENNYDVMAVVTQPDKPKGRKQILTPPEVKVQALKFNIPVLQPQKVKQPDIVKKLEELKPDLIVVVAFGQILPQSILKIPAIGCINVHASLLPKYRGAAPIQWAIINGERETGVTIMWMDEGMDTGDIFLQEKIVIEDNWTSEDLSIRLSNLGADLLLKSLKEIERGNLLRIPQEDKKATYAPILKKEHGLIHWYKSAKDIYNLIRGTYPWPGAYTFFKGQEIKIWKAQYRKDQSENPGRIIKILKNEGILVGTGDGTLLITELQETGRKRMKAWDYVIGHPISEGDEFGN</sequence>
<dbReference type="CDD" id="cd08646">
    <property type="entry name" value="FMT_core_Met-tRNA-FMT_N"/>
    <property type="match status" value="1"/>
</dbReference>
<dbReference type="PANTHER" id="PTHR11138:SF5">
    <property type="entry name" value="METHIONYL-TRNA FORMYLTRANSFERASE, MITOCHONDRIAL"/>
    <property type="match status" value="1"/>
</dbReference>
<dbReference type="CDD" id="cd08704">
    <property type="entry name" value="Met_tRNA_FMT_C"/>
    <property type="match status" value="1"/>
</dbReference>
<dbReference type="InterPro" id="IPR005793">
    <property type="entry name" value="Formyl_trans_C"/>
</dbReference>
<comment type="similarity">
    <text evidence="1 5">Belongs to the Fmt family.</text>
</comment>
<keyword evidence="4 5" id="KW-0648">Protein biosynthesis</keyword>
<dbReference type="Proteomes" id="UP000075737">
    <property type="component" value="Unassembled WGS sequence"/>
</dbReference>
<keyword evidence="9" id="KW-1185">Reference proteome</keyword>
<evidence type="ECO:0000259" key="7">
    <source>
        <dbReference type="Pfam" id="PF02911"/>
    </source>
</evidence>
<dbReference type="InterPro" id="IPR011034">
    <property type="entry name" value="Formyl_transferase-like_C_sf"/>
</dbReference>
<dbReference type="PANTHER" id="PTHR11138">
    <property type="entry name" value="METHIONYL-TRNA FORMYLTRANSFERASE"/>
    <property type="match status" value="1"/>
</dbReference>
<dbReference type="STRING" id="520767.ATZ99_09950"/>
<reference evidence="8 9" key="1">
    <citation type="submission" date="2015-12" db="EMBL/GenBank/DDBJ databases">
        <title>Draft genome of Thermovenabulum gondwanense isolated from a red thermophilic microbial mat colonisisng an outflow channel of a bore well.</title>
        <authorList>
            <person name="Patel B.K."/>
        </authorList>
    </citation>
    <scope>NUCLEOTIDE SEQUENCE [LARGE SCALE GENOMIC DNA]</scope>
    <source>
        <strain evidence="8 9">R270</strain>
    </source>
</reference>
<dbReference type="OrthoDB" id="9802815at2"/>
<evidence type="ECO:0000256" key="5">
    <source>
        <dbReference type="HAMAP-Rule" id="MF_00182"/>
    </source>
</evidence>
<evidence type="ECO:0000256" key="3">
    <source>
        <dbReference type="ARBA" id="ARBA00022679"/>
    </source>
</evidence>
<organism evidence="8 9">
    <name type="scientific">Thermovenabulum gondwanense</name>
    <dbReference type="NCBI Taxonomy" id="520767"/>
    <lineage>
        <taxon>Bacteria</taxon>
        <taxon>Bacillati</taxon>
        <taxon>Bacillota</taxon>
        <taxon>Clostridia</taxon>
        <taxon>Thermosediminibacterales</taxon>
        <taxon>Thermosediminibacteraceae</taxon>
        <taxon>Thermovenabulum</taxon>
    </lineage>
</organism>
<dbReference type="EC" id="2.1.2.9" evidence="2 5"/>
<comment type="caution">
    <text evidence="8">The sequence shown here is derived from an EMBL/GenBank/DDBJ whole genome shotgun (WGS) entry which is preliminary data.</text>
</comment>
<name>A0A162MMY0_9FIRM</name>
<dbReference type="RefSeq" id="WP_068748132.1">
    <property type="nucleotide sequence ID" value="NZ_LOHZ01000025.1"/>
</dbReference>
<dbReference type="GO" id="GO:0004479">
    <property type="term" value="F:methionyl-tRNA formyltransferase activity"/>
    <property type="evidence" value="ECO:0007669"/>
    <property type="project" value="UniProtKB-UniRule"/>
</dbReference>
<dbReference type="AlphaFoldDB" id="A0A162MMY0"/>
<evidence type="ECO:0000256" key="2">
    <source>
        <dbReference type="ARBA" id="ARBA00012261"/>
    </source>
</evidence>
<dbReference type="InterPro" id="IPR005794">
    <property type="entry name" value="Fmt"/>
</dbReference>
<evidence type="ECO:0000313" key="8">
    <source>
        <dbReference type="EMBL" id="KYO66750.1"/>
    </source>
</evidence>
<evidence type="ECO:0000256" key="4">
    <source>
        <dbReference type="ARBA" id="ARBA00022917"/>
    </source>
</evidence>
<gene>
    <name evidence="5 8" type="primary">fmt</name>
    <name evidence="8" type="ORF">ATZ99_09950</name>
</gene>
<dbReference type="GO" id="GO:0005829">
    <property type="term" value="C:cytosol"/>
    <property type="evidence" value="ECO:0007669"/>
    <property type="project" value="TreeGrafter"/>
</dbReference>
<dbReference type="InterPro" id="IPR036477">
    <property type="entry name" value="Formyl_transf_N_sf"/>
</dbReference>